<dbReference type="CDD" id="cd15799">
    <property type="entry name" value="PMEI-like_4"/>
    <property type="match status" value="1"/>
</dbReference>
<comment type="similarity">
    <text evidence="3">In the N-terminal section; belongs to the PMEI family.</text>
</comment>
<comment type="subcellular location">
    <subcellularLocation>
        <location evidence="1">Secreted</location>
        <location evidence="1">Cell wall</location>
    </subcellularLocation>
</comment>
<dbReference type="SUPFAM" id="SSF51126">
    <property type="entry name" value="Pectin lyase-like"/>
    <property type="match status" value="1"/>
</dbReference>
<dbReference type="Proteomes" id="UP000030645">
    <property type="component" value="Unassembled WGS sequence"/>
</dbReference>
<keyword evidence="10" id="KW-0961">Cell wall biogenesis/degradation</keyword>
<dbReference type="eggNOG" id="ENOG502QSUJ">
    <property type="taxonomic scope" value="Eukaryota"/>
</dbReference>
<keyword evidence="16" id="KW-1185">Reference proteome</keyword>
<reference evidence="16" key="1">
    <citation type="submission" date="2013-01" db="EMBL/GenBank/DDBJ databases">
        <title>Draft Genome Sequence of a Mulberry Tree, Morus notabilis C.K. Schneid.</title>
        <authorList>
            <person name="He N."/>
            <person name="Zhao S."/>
        </authorList>
    </citation>
    <scope>NUCLEOTIDE SEQUENCE</scope>
</reference>
<dbReference type="EC" id="3.1.1.11" evidence="5 12"/>
<evidence type="ECO:0000256" key="4">
    <source>
        <dbReference type="ARBA" id="ARBA00007786"/>
    </source>
</evidence>
<keyword evidence="6" id="KW-0134">Cell wall</keyword>
<protein>
    <recommendedName>
        <fullName evidence="5 12">Pectinesterase</fullName>
        <ecNumber evidence="5 12">3.1.1.11</ecNumber>
    </recommendedName>
</protein>
<keyword evidence="9 12" id="KW-0063">Aspartyl esterase</keyword>
<evidence type="ECO:0000313" key="16">
    <source>
        <dbReference type="Proteomes" id="UP000030645"/>
    </source>
</evidence>
<dbReference type="GO" id="GO:0042545">
    <property type="term" value="P:cell wall modification"/>
    <property type="evidence" value="ECO:0007669"/>
    <property type="project" value="UniProtKB-UniRule"/>
</dbReference>
<dbReference type="FunFam" id="2.160.20.10:FF:000029">
    <property type="entry name" value="Pectinesterase 4"/>
    <property type="match status" value="1"/>
</dbReference>
<gene>
    <name evidence="15" type="ORF">L484_025593</name>
</gene>
<dbReference type="Gene3D" id="1.20.140.40">
    <property type="entry name" value="Invertase/pectin methylesterase inhibitor family protein"/>
    <property type="match status" value="1"/>
</dbReference>
<dbReference type="InterPro" id="IPR035513">
    <property type="entry name" value="Invertase/methylesterase_inhib"/>
</dbReference>
<comment type="catalytic activity">
    <reaction evidence="12">
        <text>[(1-&gt;4)-alpha-D-galacturonosyl methyl ester](n) + n H2O = [(1-&gt;4)-alpha-D-galacturonosyl](n) + n methanol + n H(+)</text>
        <dbReference type="Rhea" id="RHEA:22380"/>
        <dbReference type="Rhea" id="RHEA-COMP:14570"/>
        <dbReference type="Rhea" id="RHEA-COMP:14573"/>
        <dbReference type="ChEBI" id="CHEBI:15377"/>
        <dbReference type="ChEBI" id="CHEBI:15378"/>
        <dbReference type="ChEBI" id="CHEBI:17790"/>
        <dbReference type="ChEBI" id="CHEBI:140522"/>
        <dbReference type="ChEBI" id="CHEBI:140523"/>
        <dbReference type="EC" id="3.1.1.11"/>
    </reaction>
</comment>
<accession>W9RJ71</accession>
<evidence type="ECO:0000256" key="1">
    <source>
        <dbReference type="ARBA" id="ARBA00004191"/>
    </source>
</evidence>
<dbReference type="PROSITE" id="PS00503">
    <property type="entry name" value="PECTINESTERASE_2"/>
    <property type="match status" value="1"/>
</dbReference>
<dbReference type="SUPFAM" id="SSF101148">
    <property type="entry name" value="Plant invertase/pectin methylesterase inhibitor"/>
    <property type="match status" value="1"/>
</dbReference>
<evidence type="ECO:0000256" key="6">
    <source>
        <dbReference type="ARBA" id="ARBA00022512"/>
    </source>
</evidence>
<dbReference type="EMBL" id="KE344715">
    <property type="protein sequence ID" value="EXB76239.1"/>
    <property type="molecule type" value="Genomic_DNA"/>
</dbReference>
<evidence type="ECO:0000313" key="15">
    <source>
        <dbReference type="EMBL" id="EXB76239.1"/>
    </source>
</evidence>
<dbReference type="AlphaFoldDB" id="W9RJ71"/>
<dbReference type="PANTHER" id="PTHR31707">
    <property type="entry name" value="PECTINESTERASE"/>
    <property type="match status" value="1"/>
</dbReference>
<evidence type="ECO:0000256" key="10">
    <source>
        <dbReference type="ARBA" id="ARBA00023316"/>
    </source>
</evidence>
<organism evidence="15 16">
    <name type="scientific">Morus notabilis</name>
    <dbReference type="NCBI Taxonomy" id="981085"/>
    <lineage>
        <taxon>Eukaryota</taxon>
        <taxon>Viridiplantae</taxon>
        <taxon>Streptophyta</taxon>
        <taxon>Embryophyta</taxon>
        <taxon>Tracheophyta</taxon>
        <taxon>Spermatophyta</taxon>
        <taxon>Magnoliopsida</taxon>
        <taxon>eudicotyledons</taxon>
        <taxon>Gunneridae</taxon>
        <taxon>Pentapetalae</taxon>
        <taxon>rosids</taxon>
        <taxon>fabids</taxon>
        <taxon>Rosales</taxon>
        <taxon>Moraceae</taxon>
        <taxon>Moreae</taxon>
        <taxon>Morus</taxon>
    </lineage>
</organism>
<name>W9RJ71_9ROSA</name>
<evidence type="ECO:0000256" key="11">
    <source>
        <dbReference type="PROSITE-ProRule" id="PRU10040"/>
    </source>
</evidence>
<comment type="similarity">
    <text evidence="4">In the C-terminal section; belongs to the pectinesterase family.</text>
</comment>
<evidence type="ECO:0000256" key="9">
    <source>
        <dbReference type="ARBA" id="ARBA00023085"/>
    </source>
</evidence>
<proteinExistence type="inferred from homology"/>
<dbReference type="InterPro" id="IPR000070">
    <property type="entry name" value="Pectinesterase_cat"/>
</dbReference>
<dbReference type="Gene3D" id="2.160.20.10">
    <property type="entry name" value="Single-stranded right-handed beta-helix, Pectin lyase-like"/>
    <property type="match status" value="1"/>
</dbReference>
<dbReference type="GO" id="GO:0004857">
    <property type="term" value="F:enzyme inhibitor activity"/>
    <property type="evidence" value="ECO:0007669"/>
    <property type="project" value="InterPro"/>
</dbReference>
<dbReference type="STRING" id="981085.W9RJ71"/>
<evidence type="ECO:0000256" key="7">
    <source>
        <dbReference type="ARBA" id="ARBA00022525"/>
    </source>
</evidence>
<feature type="domain" description="Pectinesterase catalytic" evidence="13">
    <location>
        <begin position="237"/>
        <end position="495"/>
    </location>
</feature>
<dbReference type="InterPro" id="IPR012334">
    <property type="entry name" value="Pectin_lyas_fold"/>
</dbReference>
<evidence type="ECO:0000256" key="3">
    <source>
        <dbReference type="ARBA" id="ARBA00006027"/>
    </source>
</evidence>
<evidence type="ECO:0000259" key="13">
    <source>
        <dbReference type="Pfam" id="PF01095"/>
    </source>
</evidence>
<dbReference type="GO" id="GO:0030599">
    <property type="term" value="F:pectinesterase activity"/>
    <property type="evidence" value="ECO:0007669"/>
    <property type="project" value="UniProtKB-UniRule"/>
</dbReference>
<dbReference type="InterPro" id="IPR011050">
    <property type="entry name" value="Pectin_lyase_fold/virulence"/>
</dbReference>
<keyword evidence="8 12" id="KW-0378">Hydrolase</keyword>
<feature type="domain" description="Pectinesterase inhibitor" evidence="14">
    <location>
        <begin position="82"/>
        <end position="189"/>
    </location>
</feature>
<dbReference type="InterPro" id="IPR006501">
    <property type="entry name" value="Pectinesterase_inhib_dom"/>
</dbReference>
<keyword evidence="7" id="KW-0964">Secreted</keyword>
<comment type="pathway">
    <text evidence="2 12">Glycan metabolism; pectin degradation; 2-dehydro-3-deoxy-D-gluconate from pectin: step 1/5.</text>
</comment>
<dbReference type="Pfam" id="PF04043">
    <property type="entry name" value="PMEI"/>
    <property type="match status" value="1"/>
</dbReference>
<feature type="active site" evidence="11">
    <location>
        <position position="389"/>
    </location>
</feature>
<dbReference type="UniPathway" id="UPA00545">
    <property type="reaction ID" value="UER00823"/>
</dbReference>
<evidence type="ECO:0000256" key="2">
    <source>
        <dbReference type="ARBA" id="ARBA00005184"/>
    </source>
</evidence>
<evidence type="ECO:0000256" key="8">
    <source>
        <dbReference type="ARBA" id="ARBA00022801"/>
    </source>
</evidence>
<sequence length="529" mass="57907">MTHGYKPLSMCLLPRIFYKLTHALLQRIKRVDQLFINFARKEQLSYKPTKMSTCVVTTFLLLLAMANSMSCLPELNTTLTTTTITVQHAQAKLLQAKNWVQYSSMELHGLDRESSNNVGLALRDCNKLYAESEPRLSRLVSGATSRYTVDDALTWLGAVLANHRSCLEGLAEKGFVEAQSHLAAQNLTTSLGEALALYSKMKSTSKEKIQVSEAQKTGPNTNGGLLASWNPATSKADFVVAKDGSGTHRTINEAVAALARMGRGRGQRTIIYVKAGVYNEKVEIGRKLKNVMFVGDGMGRTIVTGSRNVPDGATTISSATFGVSGDGFWARDMTFENTAGPQKHQAVALRVSSDLSVFYRCGIIGNQDTLYAHSLRQFYRDCHIYGTVDFIFGDAPVVIQNCDIFVRKPMSHQGNMITAQGRDNPNENTGISIHASRVRPAADLVPVKGAFRSYLGRPWKKYARTVFLKTDLDGLIDPKGWKEGSGDFAVSTLFHVLNSDQQASPFSVGSFIQGGSWIPVTGVPFSIGI</sequence>
<dbReference type="InterPro" id="IPR033131">
    <property type="entry name" value="Pectinesterase_Asp_AS"/>
</dbReference>
<evidence type="ECO:0000256" key="5">
    <source>
        <dbReference type="ARBA" id="ARBA00013229"/>
    </source>
</evidence>
<evidence type="ECO:0000259" key="14">
    <source>
        <dbReference type="Pfam" id="PF04043"/>
    </source>
</evidence>
<dbReference type="GO" id="GO:0045490">
    <property type="term" value="P:pectin catabolic process"/>
    <property type="evidence" value="ECO:0007669"/>
    <property type="project" value="UniProtKB-UniRule"/>
</dbReference>
<evidence type="ECO:0000256" key="12">
    <source>
        <dbReference type="RuleBase" id="RU000589"/>
    </source>
</evidence>
<dbReference type="Pfam" id="PF01095">
    <property type="entry name" value="Pectinesterase"/>
    <property type="match status" value="1"/>
</dbReference>